<sequence>MSKKKLNPQTAIESGRARIDGKLKDLTDDQREIVLSMIAARERPEVLNATRLAPEGSVLSRVLRLVDNTNISYTLALAQIISLAAAWLTQNGARLSVPGLGTIRPTLWSIALGDSADCKTLASTTITRILRDSTGDDPVQMLPDAGSDAQWIEELAAHNGSHWYQDEVGQYVRKVLTDARFSRMKPWILNAYSSEPIANRLKGEDEKLQIDDPHYTFLGLTVGSTWHNCLDAESVLDGFLQRFNYFIATPRADKDAFDHFLFFADPESERVSKDIGDIWSGLIAQRGAAAEYTLGPDILPYLERWWGSLRGKWGNCPLPVSYTRRIGFSVLRYLVVLHWLLGKSGHPIDLETAELATRYGEYHLEAALCMLRMFDENPSEKYCTILDVRDRLIARGRPAEPRNIVMSLSAAQRRGISTSLVRSVLSVADRVDSTGLIGSLKTAKNGAPRCDRAALNERKRNEARIQRIRQTASRTDPFSDAVPPSANG</sequence>
<accession>W4HFA6</accession>
<dbReference type="Proteomes" id="UP000019063">
    <property type="component" value="Unassembled WGS sequence"/>
</dbReference>
<evidence type="ECO:0000313" key="3">
    <source>
        <dbReference type="Proteomes" id="UP000019063"/>
    </source>
</evidence>
<reference evidence="2 3" key="1">
    <citation type="journal article" date="2014" name="Antonie Van Leeuwenhoek">
        <title>Roseivivax atlanticus sp. nov., isolated from surface seawater of the Atlantic Ocean.</title>
        <authorList>
            <person name="Li G."/>
            <person name="Lai Q."/>
            <person name="Liu X."/>
            <person name="Sun F."/>
            <person name="Shao Z."/>
        </authorList>
    </citation>
    <scope>NUCLEOTIDE SEQUENCE [LARGE SCALE GENOMIC DNA]</scope>
    <source>
        <strain evidence="2 3">22II-s10s</strain>
    </source>
</reference>
<feature type="region of interest" description="Disordered" evidence="1">
    <location>
        <begin position="467"/>
        <end position="488"/>
    </location>
</feature>
<name>W4HFA6_9RHOB</name>
<gene>
    <name evidence="2" type="ORF">ATO8_20289</name>
</gene>
<evidence type="ECO:0000313" key="2">
    <source>
        <dbReference type="EMBL" id="ETW10831.1"/>
    </source>
</evidence>
<dbReference type="eggNOG" id="ENOG5032TIR">
    <property type="taxonomic scope" value="Bacteria"/>
</dbReference>
<comment type="caution">
    <text evidence="2">The sequence shown here is derived from an EMBL/GenBank/DDBJ whole genome shotgun (WGS) entry which is preliminary data.</text>
</comment>
<proteinExistence type="predicted"/>
<organism evidence="2 3">
    <name type="scientific">Roseivivax marinus</name>
    <dbReference type="NCBI Taxonomy" id="1379903"/>
    <lineage>
        <taxon>Bacteria</taxon>
        <taxon>Pseudomonadati</taxon>
        <taxon>Pseudomonadota</taxon>
        <taxon>Alphaproteobacteria</taxon>
        <taxon>Rhodobacterales</taxon>
        <taxon>Roseobacteraceae</taxon>
        <taxon>Roseivivax</taxon>
    </lineage>
</organism>
<keyword evidence="3" id="KW-1185">Reference proteome</keyword>
<dbReference type="RefSeq" id="WP_043847262.1">
    <property type="nucleotide sequence ID" value="NZ_AQQW01000023.1"/>
</dbReference>
<protein>
    <submittedName>
        <fullName evidence="2">Uncharacterized protein</fullName>
    </submittedName>
</protein>
<evidence type="ECO:0000256" key="1">
    <source>
        <dbReference type="SAM" id="MobiDB-lite"/>
    </source>
</evidence>
<dbReference type="EMBL" id="AQQW01000023">
    <property type="protein sequence ID" value="ETW10831.1"/>
    <property type="molecule type" value="Genomic_DNA"/>
</dbReference>
<dbReference type="AlphaFoldDB" id="W4HFA6"/>